<evidence type="ECO:0000259" key="4">
    <source>
        <dbReference type="PROSITE" id="PS51031"/>
    </source>
</evidence>
<organism evidence="5 6">
    <name type="scientific">Laodelphax striatellus</name>
    <name type="common">Small brown planthopper</name>
    <name type="synonym">Delphax striatella</name>
    <dbReference type="NCBI Taxonomy" id="195883"/>
    <lineage>
        <taxon>Eukaryota</taxon>
        <taxon>Metazoa</taxon>
        <taxon>Ecdysozoa</taxon>
        <taxon>Arthropoda</taxon>
        <taxon>Hexapoda</taxon>
        <taxon>Insecta</taxon>
        <taxon>Pterygota</taxon>
        <taxon>Neoptera</taxon>
        <taxon>Paraneoptera</taxon>
        <taxon>Hemiptera</taxon>
        <taxon>Auchenorrhyncha</taxon>
        <taxon>Fulgoroidea</taxon>
        <taxon>Delphacidae</taxon>
        <taxon>Criomorphinae</taxon>
        <taxon>Laodelphax</taxon>
    </lineage>
</organism>
<dbReference type="PROSITE" id="PS51031">
    <property type="entry name" value="BESS"/>
    <property type="match status" value="1"/>
</dbReference>
<feature type="region of interest" description="Disordered" evidence="2">
    <location>
        <begin position="143"/>
        <end position="170"/>
    </location>
</feature>
<evidence type="ECO:0008006" key="7">
    <source>
        <dbReference type="Google" id="ProtNLM"/>
    </source>
</evidence>
<dbReference type="OrthoDB" id="6628980at2759"/>
<evidence type="ECO:0000256" key="2">
    <source>
        <dbReference type="SAM" id="MobiDB-lite"/>
    </source>
</evidence>
<dbReference type="Proteomes" id="UP000291343">
    <property type="component" value="Unassembled WGS sequence"/>
</dbReference>
<dbReference type="PANTHER" id="PTHR12243:SF67">
    <property type="entry name" value="COREPRESSOR OF PANGOLIN, ISOFORM A-RELATED"/>
    <property type="match status" value="1"/>
</dbReference>
<feature type="compositionally biased region" description="Polar residues" evidence="2">
    <location>
        <begin position="187"/>
        <end position="205"/>
    </location>
</feature>
<dbReference type="PANTHER" id="PTHR12243">
    <property type="entry name" value="MADF DOMAIN TRANSCRIPTION FACTOR"/>
    <property type="match status" value="1"/>
</dbReference>
<feature type="compositionally biased region" description="Basic residues" evidence="2">
    <location>
        <begin position="213"/>
        <end position="222"/>
    </location>
</feature>
<evidence type="ECO:0000259" key="3">
    <source>
        <dbReference type="PROSITE" id="PS51029"/>
    </source>
</evidence>
<dbReference type="EMBL" id="QKKF02037891">
    <property type="protein sequence ID" value="RZF31910.1"/>
    <property type="molecule type" value="Genomic_DNA"/>
</dbReference>
<evidence type="ECO:0000256" key="1">
    <source>
        <dbReference type="PROSITE-ProRule" id="PRU00371"/>
    </source>
</evidence>
<reference evidence="5 6" key="1">
    <citation type="journal article" date="2017" name="Gigascience">
        <title>Genome sequence of the small brown planthopper, Laodelphax striatellus.</title>
        <authorList>
            <person name="Zhu J."/>
            <person name="Jiang F."/>
            <person name="Wang X."/>
            <person name="Yang P."/>
            <person name="Bao Y."/>
            <person name="Zhao W."/>
            <person name="Wang W."/>
            <person name="Lu H."/>
            <person name="Wang Q."/>
            <person name="Cui N."/>
            <person name="Li J."/>
            <person name="Chen X."/>
            <person name="Luo L."/>
            <person name="Yu J."/>
            <person name="Kang L."/>
            <person name="Cui F."/>
        </authorList>
    </citation>
    <scope>NUCLEOTIDE SEQUENCE [LARGE SCALE GENOMIC DNA]</scope>
    <source>
        <strain evidence="5">Lst14</strain>
    </source>
</reference>
<dbReference type="FunCoup" id="A0A482WEW3">
    <property type="interactions" value="178"/>
</dbReference>
<dbReference type="Pfam" id="PF02944">
    <property type="entry name" value="BESS"/>
    <property type="match status" value="1"/>
</dbReference>
<dbReference type="AlphaFoldDB" id="A0A482WEW3"/>
<proteinExistence type="predicted"/>
<comment type="caution">
    <text evidence="5">The sequence shown here is derived from an EMBL/GenBank/DDBJ whole genome shotgun (WGS) entry which is preliminary data.</text>
</comment>
<dbReference type="STRING" id="195883.A0A482WEW3"/>
<evidence type="ECO:0000313" key="5">
    <source>
        <dbReference type="EMBL" id="RZF31910.1"/>
    </source>
</evidence>
<gene>
    <name evidence="5" type="ORF">LSTR_LSTR013308</name>
</gene>
<dbReference type="SMART" id="SM00595">
    <property type="entry name" value="MADF"/>
    <property type="match status" value="1"/>
</dbReference>
<keyword evidence="1" id="KW-0539">Nucleus</keyword>
<dbReference type="InterPro" id="IPR006578">
    <property type="entry name" value="MADF-dom"/>
</dbReference>
<dbReference type="PROSITE" id="PS51029">
    <property type="entry name" value="MADF"/>
    <property type="match status" value="1"/>
</dbReference>
<dbReference type="Pfam" id="PF10545">
    <property type="entry name" value="MADF_DNA_bdg"/>
    <property type="match status" value="1"/>
</dbReference>
<feature type="domain" description="BESS" evidence="4">
    <location>
        <begin position="254"/>
        <end position="293"/>
    </location>
</feature>
<feature type="compositionally biased region" description="Acidic residues" evidence="2">
    <location>
        <begin position="153"/>
        <end position="170"/>
    </location>
</feature>
<name>A0A482WEW3_LAOST</name>
<protein>
    <recommendedName>
        <fullName evidence="7">MADF domain-containing protein</fullName>
    </recommendedName>
</protein>
<accession>A0A482WEW3</accession>
<dbReference type="GO" id="GO:0005634">
    <property type="term" value="C:nucleus"/>
    <property type="evidence" value="ECO:0007669"/>
    <property type="project" value="UniProtKB-SubCell"/>
</dbReference>
<dbReference type="GO" id="GO:0006357">
    <property type="term" value="P:regulation of transcription by RNA polymerase II"/>
    <property type="evidence" value="ECO:0007669"/>
    <property type="project" value="TreeGrafter"/>
</dbReference>
<sequence>MCCKDVVFNRKKDAVFEASRSDAMTGRIEEGGTVLFDVLKFINAVRDQKLLWDKHDPSYLDKFKRSQSWAVVGKQMFADWDEAKPSQRNSRVITMKRKYRNLADYYKRIKRLEVEAPQKLPKKRSSFHEELSFLGDTYPQARMSRRSRQNVEDLTEVEPEATAENVEDEEEFEIEFIEIGKIRSSETNGSHLTSKKQYSEALSDTETPEATRKPNKFNRHHQSATDGRKQYLENPQVAQKRPENNQKQTTEEDDNSDRLFLLSMLNDFKNMTENEKLDFKIMCLQFFKNVRQRHDLMNNAMPLLNRDANCHYVCHRNLAGSSNSNNFPVTTNLHHQQNFAGSPSNFNTAGGEQEPDFLQVEKVFSIDDQSIHEQNK</sequence>
<comment type="subcellular location">
    <subcellularLocation>
        <location evidence="1">Nucleus</location>
    </subcellularLocation>
</comment>
<keyword evidence="6" id="KW-1185">Reference proteome</keyword>
<dbReference type="InterPro" id="IPR004210">
    <property type="entry name" value="BESS_motif"/>
</dbReference>
<feature type="domain" description="MADF" evidence="3">
    <location>
        <begin position="40"/>
        <end position="139"/>
    </location>
</feature>
<feature type="region of interest" description="Disordered" evidence="2">
    <location>
        <begin position="187"/>
        <end position="255"/>
    </location>
</feature>
<dbReference type="GO" id="GO:0005667">
    <property type="term" value="C:transcription regulator complex"/>
    <property type="evidence" value="ECO:0007669"/>
    <property type="project" value="TreeGrafter"/>
</dbReference>
<evidence type="ECO:0000313" key="6">
    <source>
        <dbReference type="Proteomes" id="UP000291343"/>
    </source>
</evidence>
<dbReference type="GO" id="GO:0003677">
    <property type="term" value="F:DNA binding"/>
    <property type="evidence" value="ECO:0007669"/>
    <property type="project" value="InterPro"/>
</dbReference>
<dbReference type="InterPro" id="IPR039353">
    <property type="entry name" value="TF_Adf1"/>
</dbReference>
<dbReference type="InParanoid" id="A0A482WEW3"/>